<evidence type="ECO:0000259" key="1">
    <source>
        <dbReference type="Pfam" id="PF00174"/>
    </source>
</evidence>
<dbReference type="Gene3D" id="3.90.420.10">
    <property type="entry name" value="Oxidoreductase, molybdopterin-binding domain"/>
    <property type="match status" value="1"/>
</dbReference>
<evidence type="ECO:0000313" key="3">
    <source>
        <dbReference type="Proteomes" id="UP000652074"/>
    </source>
</evidence>
<keyword evidence="3" id="KW-1185">Reference proteome</keyword>
<organism evidence="2 3">
    <name type="scientific">Aromatoleum petrolei</name>
    <dbReference type="NCBI Taxonomy" id="76116"/>
    <lineage>
        <taxon>Bacteria</taxon>
        <taxon>Pseudomonadati</taxon>
        <taxon>Pseudomonadota</taxon>
        <taxon>Betaproteobacteria</taxon>
        <taxon>Rhodocyclales</taxon>
        <taxon>Rhodocyclaceae</taxon>
        <taxon>Aromatoleum</taxon>
    </lineage>
</organism>
<proteinExistence type="predicted"/>
<dbReference type="PANTHER" id="PTHR43032">
    <property type="entry name" value="PROTEIN-METHIONINE-SULFOXIDE REDUCTASE"/>
    <property type="match status" value="1"/>
</dbReference>
<comment type="caution">
    <text evidence="2">The sequence shown here is derived from an EMBL/GenBank/DDBJ whole genome shotgun (WGS) entry which is preliminary data.</text>
</comment>
<name>A0ABX1MGX6_9RHOO</name>
<gene>
    <name evidence="2" type="ORF">GPA26_01610</name>
</gene>
<dbReference type="RefSeq" id="WP_169204620.1">
    <property type="nucleotide sequence ID" value="NZ_CP059560.1"/>
</dbReference>
<dbReference type="EMBL" id="WTVR01000002">
    <property type="protein sequence ID" value="NMF87170.1"/>
    <property type="molecule type" value="Genomic_DNA"/>
</dbReference>
<dbReference type="InterPro" id="IPR036374">
    <property type="entry name" value="OxRdtase_Mopterin-bd_sf"/>
</dbReference>
<dbReference type="PANTHER" id="PTHR43032:SF4">
    <property type="entry name" value="OXIDOREDUCTASE MOLYBDOPTERIN-BINDING DOMAIN-CONTAINING PROTEIN"/>
    <property type="match status" value="1"/>
</dbReference>
<protein>
    <submittedName>
        <fullName evidence="2">Molybdopterin-dependent oxidoreductase</fullName>
    </submittedName>
</protein>
<feature type="domain" description="Oxidoreductase molybdopterin-binding" evidence="1">
    <location>
        <begin position="35"/>
        <end position="168"/>
    </location>
</feature>
<evidence type="ECO:0000313" key="2">
    <source>
        <dbReference type="EMBL" id="NMF87170.1"/>
    </source>
</evidence>
<sequence>MNKPLPPGQFEYPSFDRFGLGLFAKRLPHSPDLKSLKIAGDVRREMIVGRELTTLQRVEQVSDFHCVTTWSYRGLRWSGVRFSEFYRDVVQRCAEPLDGADFVVFRGQDGYAVSMQLKDLMADEVLLADELDGEPIGIAHGAPWRLVAPAHYGYKNAKHISAIEFWRNSRNYRFPFPYPNLMDHPRGRVALEERARYLPNWMVRLVYKALAPGARRKMRAALARQREAAPAADARR</sequence>
<dbReference type="Pfam" id="PF00174">
    <property type="entry name" value="Oxidored_molyb"/>
    <property type="match status" value="1"/>
</dbReference>
<reference evidence="2 3" key="1">
    <citation type="submission" date="2019-12" db="EMBL/GenBank/DDBJ databases">
        <title>Comparative genomics gives insights into the taxonomy of the Azoarcus-Aromatoleum group and reveals separate origins of nif in the plant-associated Azoarcus and non-plant-associated Aromatoleum sub-groups.</title>
        <authorList>
            <person name="Lafos M."/>
            <person name="Maluk M."/>
            <person name="Batista M."/>
            <person name="Junghare M."/>
            <person name="Carmona M."/>
            <person name="Faoro H."/>
            <person name="Cruz L.M."/>
            <person name="Battistoni F."/>
            <person name="De Souza E."/>
            <person name="Pedrosa F."/>
            <person name="Chen W.-M."/>
            <person name="Poole P.S."/>
            <person name="Dixon R.A."/>
            <person name="James E.K."/>
        </authorList>
    </citation>
    <scope>NUCLEOTIDE SEQUENCE [LARGE SCALE GENOMIC DNA]</scope>
    <source>
        <strain evidence="2 3">ToN1</strain>
    </source>
</reference>
<dbReference type="Proteomes" id="UP000652074">
    <property type="component" value="Unassembled WGS sequence"/>
</dbReference>
<dbReference type="InterPro" id="IPR000572">
    <property type="entry name" value="OxRdtase_Mopterin-bd_dom"/>
</dbReference>
<dbReference type="SUPFAM" id="SSF56524">
    <property type="entry name" value="Oxidoreductase molybdopterin-binding domain"/>
    <property type="match status" value="1"/>
</dbReference>
<accession>A0ABX1MGX6</accession>